<evidence type="ECO:0000256" key="5">
    <source>
        <dbReference type="ARBA" id="ARBA00023163"/>
    </source>
</evidence>
<accession>A0A267GJW8</accession>
<comment type="function">
    <text evidence="7">Component of the Mediator complex, a coactivator involved in the regulated transcription of nearly all RNA polymerase II-dependent genes. Mediator functions as a bridge to convey information from gene-specific regulatory proteins to the basal RNA polymerase II transcription machinery. Mediator is recruited to promoters by direct interactions with regulatory proteins and serves as a scaffold for the assembly of a functional preinitiation complex with RNA polymerase II and the general transcription factors.</text>
</comment>
<sequence length="204" mass="23094">MADPFQHQQLAGREGGGGNRGSDDCLDELIDRLRGIRRTLCSLIAKVDEKRPATWPEILNCLAECVSQLSALHRTLRNEKQLRLNDFALLPIGLSPQLDQHLLNHTEGRLGLLNHDSVPHYLRTKLDLSVEHRRNEFQKSGTNIEAQPRTSEQMRKAAETALNSLKQARPDFENEQSERNQTMRSNEQDTAKLLLAINFGIGLK</sequence>
<evidence type="ECO:0000256" key="3">
    <source>
        <dbReference type="ARBA" id="ARBA00023015"/>
    </source>
</evidence>
<gene>
    <name evidence="7" type="primary">MED8</name>
    <name evidence="10" type="ORF">BOX15_Mlig030536g3</name>
    <name evidence="9" type="ORF">BOX15_Mlig030536g8</name>
</gene>
<dbReference type="PANTHER" id="PTHR13074">
    <property type="entry name" value="MEDIATOR OF RNA POLYMERASE II TRANSCRIPTION SUBUNIT 8"/>
    <property type="match status" value="1"/>
</dbReference>
<evidence type="ECO:0000256" key="7">
    <source>
        <dbReference type="RuleBase" id="RU364144"/>
    </source>
</evidence>
<protein>
    <recommendedName>
        <fullName evidence="7">Mediator of RNA polymerase II transcription subunit 8</fullName>
    </recommendedName>
    <alternativeName>
        <fullName evidence="7">Mediator complex subunit 8</fullName>
    </alternativeName>
</protein>
<dbReference type="GO" id="GO:0070847">
    <property type="term" value="C:core mediator complex"/>
    <property type="evidence" value="ECO:0007669"/>
    <property type="project" value="TreeGrafter"/>
</dbReference>
<evidence type="ECO:0000313" key="10">
    <source>
        <dbReference type="EMBL" id="PAA85684.1"/>
    </source>
</evidence>
<dbReference type="GO" id="GO:0016592">
    <property type="term" value="C:mediator complex"/>
    <property type="evidence" value="ECO:0007669"/>
    <property type="project" value="InterPro"/>
</dbReference>
<evidence type="ECO:0000256" key="6">
    <source>
        <dbReference type="ARBA" id="ARBA00023242"/>
    </source>
</evidence>
<evidence type="ECO:0000256" key="4">
    <source>
        <dbReference type="ARBA" id="ARBA00023159"/>
    </source>
</evidence>
<dbReference type="EMBL" id="NIVC01000884">
    <property type="protein sequence ID" value="PAA75450.1"/>
    <property type="molecule type" value="Genomic_DNA"/>
</dbReference>
<evidence type="ECO:0000256" key="2">
    <source>
        <dbReference type="ARBA" id="ARBA00005716"/>
    </source>
</evidence>
<comment type="similarity">
    <text evidence="2 7">Belongs to the Mediator complex subunit 8 family.</text>
</comment>
<comment type="subunit">
    <text evidence="7">Component of the Mediator complex.</text>
</comment>
<dbReference type="InterPro" id="IPR019364">
    <property type="entry name" value="Mediatior_Med8_fun/met"/>
</dbReference>
<evidence type="ECO:0000256" key="1">
    <source>
        <dbReference type="ARBA" id="ARBA00004123"/>
    </source>
</evidence>
<feature type="region of interest" description="Disordered" evidence="8">
    <location>
        <begin position="137"/>
        <end position="187"/>
    </location>
</feature>
<evidence type="ECO:0000256" key="8">
    <source>
        <dbReference type="SAM" id="MobiDB-lite"/>
    </source>
</evidence>
<proteinExistence type="inferred from homology"/>
<comment type="subcellular location">
    <subcellularLocation>
        <location evidence="1 7">Nucleus</location>
    </subcellularLocation>
</comment>
<keyword evidence="4 7" id="KW-0010">Activator</keyword>
<dbReference type="Pfam" id="PF10232">
    <property type="entry name" value="Med8"/>
    <property type="match status" value="1"/>
</dbReference>
<keyword evidence="3 7" id="KW-0805">Transcription regulation</keyword>
<evidence type="ECO:0000313" key="9">
    <source>
        <dbReference type="EMBL" id="PAA75450.1"/>
    </source>
</evidence>
<keyword evidence="6 7" id="KW-0539">Nucleus</keyword>
<dbReference type="AlphaFoldDB" id="A0A267GJW8"/>
<dbReference type="PANTHER" id="PTHR13074:SF9">
    <property type="entry name" value="MEDIATOR OF RNA POLYMERASE II TRANSCRIPTION SUBUNIT 8"/>
    <property type="match status" value="1"/>
</dbReference>
<evidence type="ECO:0000313" key="11">
    <source>
        <dbReference type="Proteomes" id="UP000215902"/>
    </source>
</evidence>
<keyword evidence="5 7" id="KW-0804">Transcription</keyword>
<dbReference type="GO" id="GO:0003712">
    <property type="term" value="F:transcription coregulator activity"/>
    <property type="evidence" value="ECO:0007669"/>
    <property type="project" value="InterPro"/>
</dbReference>
<dbReference type="EMBL" id="NIVC01000309">
    <property type="protein sequence ID" value="PAA85684.1"/>
    <property type="molecule type" value="Genomic_DNA"/>
</dbReference>
<dbReference type="OrthoDB" id="150687at2759"/>
<feature type="compositionally biased region" description="Polar residues" evidence="8">
    <location>
        <begin position="138"/>
        <end position="151"/>
    </location>
</feature>
<reference evidence="10 11" key="1">
    <citation type="submission" date="2017-06" db="EMBL/GenBank/DDBJ databases">
        <title>A platform for efficient transgenesis in Macrostomum lignano, a flatworm model organism for stem cell research.</title>
        <authorList>
            <person name="Berezikov E."/>
        </authorList>
    </citation>
    <scope>NUCLEOTIDE SEQUENCE [LARGE SCALE GENOMIC DNA]</scope>
    <source>
        <strain evidence="10">DV1</strain>
        <tissue evidence="10">Whole organism</tissue>
    </source>
</reference>
<name>A0A267GJW8_9PLAT</name>
<organism evidence="10 11">
    <name type="scientific">Macrostomum lignano</name>
    <dbReference type="NCBI Taxonomy" id="282301"/>
    <lineage>
        <taxon>Eukaryota</taxon>
        <taxon>Metazoa</taxon>
        <taxon>Spiralia</taxon>
        <taxon>Lophotrochozoa</taxon>
        <taxon>Platyhelminthes</taxon>
        <taxon>Rhabditophora</taxon>
        <taxon>Macrostomorpha</taxon>
        <taxon>Macrostomida</taxon>
        <taxon>Macrostomidae</taxon>
        <taxon>Macrostomum</taxon>
    </lineage>
</organism>
<dbReference type="Proteomes" id="UP000215902">
    <property type="component" value="Unassembled WGS sequence"/>
</dbReference>
<dbReference type="GO" id="GO:0000978">
    <property type="term" value="F:RNA polymerase II cis-regulatory region sequence-specific DNA binding"/>
    <property type="evidence" value="ECO:0007669"/>
    <property type="project" value="TreeGrafter"/>
</dbReference>
<dbReference type="STRING" id="282301.A0A267GJW8"/>
<comment type="caution">
    <text evidence="10">The sequence shown here is derived from an EMBL/GenBank/DDBJ whole genome shotgun (WGS) entry which is preliminary data.</text>
</comment>
<keyword evidence="11" id="KW-1185">Reference proteome</keyword>
<feature type="compositionally biased region" description="Basic and acidic residues" evidence="8">
    <location>
        <begin position="168"/>
        <end position="178"/>
    </location>
</feature>
<dbReference type="GO" id="GO:0006357">
    <property type="term" value="P:regulation of transcription by RNA polymerase II"/>
    <property type="evidence" value="ECO:0007669"/>
    <property type="project" value="InterPro"/>
</dbReference>